<evidence type="ECO:0000256" key="6">
    <source>
        <dbReference type="SAM" id="Phobius"/>
    </source>
</evidence>
<comment type="caution">
    <text evidence="7">The sequence shown here is derived from an EMBL/GenBank/DDBJ whole genome shotgun (WGS) entry which is preliminary data.</text>
</comment>
<feature type="transmembrane region" description="Helical" evidence="6">
    <location>
        <begin position="152"/>
        <end position="174"/>
    </location>
</feature>
<gene>
    <name evidence="7" type="ORF">QO034_04830</name>
</gene>
<dbReference type="Proteomes" id="UP001227126">
    <property type="component" value="Unassembled WGS sequence"/>
</dbReference>
<dbReference type="RefSeq" id="WP_284484371.1">
    <property type="nucleotide sequence ID" value="NZ_JASNJE010000004.1"/>
</dbReference>
<dbReference type="EMBL" id="JASNJE010000004">
    <property type="protein sequence ID" value="MDK3072430.1"/>
    <property type="molecule type" value="Genomic_DNA"/>
</dbReference>
<feature type="transmembrane region" description="Helical" evidence="6">
    <location>
        <begin position="239"/>
        <end position="262"/>
    </location>
</feature>
<proteinExistence type="inferred from homology"/>
<dbReference type="Pfam" id="PF01594">
    <property type="entry name" value="AI-2E_transport"/>
    <property type="match status" value="1"/>
</dbReference>
<evidence type="ECO:0000256" key="3">
    <source>
        <dbReference type="ARBA" id="ARBA00022692"/>
    </source>
</evidence>
<keyword evidence="4 6" id="KW-1133">Transmembrane helix</keyword>
<reference evidence="7 8" key="1">
    <citation type="submission" date="2023-05" db="EMBL/GenBank/DDBJ databases">
        <title>Sedimentitalea sp. nov. JM2-8.</title>
        <authorList>
            <person name="Huang J."/>
        </authorList>
    </citation>
    <scope>NUCLEOTIDE SEQUENCE [LARGE SCALE GENOMIC DNA]</scope>
    <source>
        <strain evidence="7 8">JM2-8</strain>
    </source>
</reference>
<feature type="transmembrane region" description="Helical" evidence="6">
    <location>
        <begin position="55"/>
        <end position="79"/>
    </location>
</feature>
<comment type="similarity">
    <text evidence="2">Belongs to the autoinducer-2 exporter (AI-2E) (TC 2.A.86) family.</text>
</comment>
<evidence type="ECO:0000313" key="8">
    <source>
        <dbReference type="Proteomes" id="UP001227126"/>
    </source>
</evidence>
<dbReference type="InterPro" id="IPR002549">
    <property type="entry name" value="AI-2E-like"/>
</dbReference>
<feature type="transmembrane region" description="Helical" evidence="6">
    <location>
        <begin position="303"/>
        <end position="328"/>
    </location>
</feature>
<keyword evidence="8" id="KW-1185">Reference proteome</keyword>
<dbReference type="PANTHER" id="PTHR21716:SF16">
    <property type="entry name" value="BLL1467 PROTEIN"/>
    <property type="match status" value="1"/>
</dbReference>
<feature type="transmembrane region" description="Helical" evidence="6">
    <location>
        <begin position="12"/>
        <end position="43"/>
    </location>
</feature>
<evidence type="ECO:0000313" key="7">
    <source>
        <dbReference type="EMBL" id="MDK3072430.1"/>
    </source>
</evidence>
<keyword evidence="5 6" id="KW-0472">Membrane</keyword>
<comment type="subcellular location">
    <subcellularLocation>
        <location evidence="1">Membrane</location>
        <topology evidence="1">Multi-pass membrane protein</topology>
    </subcellularLocation>
</comment>
<evidence type="ECO:0000256" key="1">
    <source>
        <dbReference type="ARBA" id="ARBA00004141"/>
    </source>
</evidence>
<sequence>MTPHDRTSMPVTGIFVILLIHLMLWAANFLIPVTAAVLSYFVFNRPRRFLSRHGFPDGLIAGLFTGFLLIVVVMAVLWFQEPVSALIRDLPNLLRDIEQDVMSQSGTLQAVNEAAAALDEAVKSGSDKAAMEVEVVSDKASSLTIMSMAPQVLGQVVFAIVLTFFLIASGDFFVNRMVESFSKSSDKRRVVEIIDRIETRLGSYLGGITLINAVLGLCIGVAMWLWGLTGAISLGLLGFALNYIPFLGAVLGASVAGLLAFIQFDELWPALGVFATYMALTSIEGQLVTPIAISRRMRLNTPILFLVVAFFAYIWSAVGMVVAVPILIVAKIVCDEIEGLKWLGHFLGDAQERYPKRGRARTDISP</sequence>
<protein>
    <submittedName>
        <fullName evidence="7">AI-2E family transporter</fullName>
    </submittedName>
</protein>
<dbReference type="PANTHER" id="PTHR21716">
    <property type="entry name" value="TRANSMEMBRANE PROTEIN"/>
    <property type="match status" value="1"/>
</dbReference>
<accession>A0ABT7FBE1</accession>
<name>A0ABT7FBE1_9RHOB</name>
<evidence type="ECO:0000256" key="4">
    <source>
        <dbReference type="ARBA" id="ARBA00022989"/>
    </source>
</evidence>
<keyword evidence="3 6" id="KW-0812">Transmembrane</keyword>
<evidence type="ECO:0000256" key="5">
    <source>
        <dbReference type="ARBA" id="ARBA00023136"/>
    </source>
</evidence>
<feature type="transmembrane region" description="Helical" evidence="6">
    <location>
        <begin position="204"/>
        <end position="227"/>
    </location>
</feature>
<organism evidence="7 8">
    <name type="scientific">Sedimentitalea xiamensis</name>
    <dbReference type="NCBI Taxonomy" id="3050037"/>
    <lineage>
        <taxon>Bacteria</taxon>
        <taxon>Pseudomonadati</taxon>
        <taxon>Pseudomonadota</taxon>
        <taxon>Alphaproteobacteria</taxon>
        <taxon>Rhodobacterales</taxon>
        <taxon>Paracoccaceae</taxon>
        <taxon>Sedimentitalea</taxon>
    </lineage>
</organism>
<evidence type="ECO:0000256" key="2">
    <source>
        <dbReference type="ARBA" id="ARBA00009773"/>
    </source>
</evidence>